<name>A0A1X2I8D1_9FUNG</name>
<organism evidence="1 2">
    <name type="scientific">Absidia repens</name>
    <dbReference type="NCBI Taxonomy" id="90262"/>
    <lineage>
        <taxon>Eukaryota</taxon>
        <taxon>Fungi</taxon>
        <taxon>Fungi incertae sedis</taxon>
        <taxon>Mucoromycota</taxon>
        <taxon>Mucoromycotina</taxon>
        <taxon>Mucoromycetes</taxon>
        <taxon>Mucorales</taxon>
        <taxon>Cunninghamellaceae</taxon>
        <taxon>Absidia</taxon>
    </lineage>
</organism>
<dbReference type="AlphaFoldDB" id="A0A1X2I8D1"/>
<dbReference type="Proteomes" id="UP000193560">
    <property type="component" value="Unassembled WGS sequence"/>
</dbReference>
<dbReference type="EMBL" id="MCGE01000021">
    <property type="protein sequence ID" value="ORZ11550.1"/>
    <property type="molecule type" value="Genomic_DNA"/>
</dbReference>
<sequence>MVGFFGQIDPASFSLAIISVLLSTEQALGGIARDALKSYNIKVLRTIQSSYDQTDLLRPLLHANHDMSGLSVTLLCDMMISTFNISSLCLWTGIKICLFGHYSGFALIQIPCLFLSNISLWCHSLMYYHPTQTPSGSWTYDLEWSELAVRMSIRELCHPSLFGDNLLTVLYEVSQFKSGPLACKLPIDDNTTTASTCDDKPSLAELLVAAFALYNVNGRQVVQHQEIHLLDDLATVTFECVDAFYPSFVTINLATNTTMLQFSINATAQCQQQEDANGPSNAAYLIQYAIATDNEWLLSAVSSMAHLDDDTGEKGVPPTQVLKDMAYAAGSAIAIYRRGTAYKGVQNSPYWHWILTNFTYRDRLAWCQHHNNNNNISSRRCHCWLTHFLIMSPEAATQLYGVHAKRNIIVVEWTEDDGAHVLGAVTETATAFVRLSSQSQILTNSTQFRRTNRIVLAGAIQ</sequence>
<gene>
    <name evidence="1" type="ORF">BCR42DRAFT_395208</name>
</gene>
<protein>
    <submittedName>
        <fullName evidence="1">Uncharacterized protein</fullName>
    </submittedName>
</protein>
<accession>A0A1X2I8D1</accession>
<proteinExistence type="predicted"/>
<dbReference type="OrthoDB" id="2259337at2759"/>
<comment type="caution">
    <text evidence="1">The sequence shown here is derived from an EMBL/GenBank/DDBJ whole genome shotgun (WGS) entry which is preliminary data.</text>
</comment>
<evidence type="ECO:0000313" key="1">
    <source>
        <dbReference type="EMBL" id="ORZ11550.1"/>
    </source>
</evidence>
<reference evidence="1 2" key="1">
    <citation type="submission" date="2016-07" db="EMBL/GenBank/DDBJ databases">
        <title>Pervasive Adenine N6-methylation of Active Genes in Fungi.</title>
        <authorList>
            <consortium name="DOE Joint Genome Institute"/>
            <person name="Mondo S.J."/>
            <person name="Dannebaum R.O."/>
            <person name="Kuo R.C."/>
            <person name="Labutti K."/>
            <person name="Haridas S."/>
            <person name="Kuo A."/>
            <person name="Salamov A."/>
            <person name="Ahrendt S.R."/>
            <person name="Lipzen A."/>
            <person name="Sullivan W."/>
            <person name="Andreopoulos W.B."/>
            <person name="Clum A."/>
            <person name="Lindquist E."/>
            <person name="Daum C."/>
            <person name="Ramamoorthy G.K."/>
            <person name="Gryganskyi A."/>
            <person name="Culley D."/>
            <person name="Magnuson J.K."/>
            <person name="James T.Y."/>
            <person name="O'Malley M.A."/>
            <person name="Stajich J.E."/>
            <person name="Spatafora J.W."/>
            <person name="Visel A."/>
            <person name="Grigoriev I.V."/>
        </authorList>
    </citation>
    <scope>NUCLEOTIDE SEQUENCE [LARGE SCALE GENOMIC DNA]</scope>
    <source>
        <strain evidence="1 2">NRRL 1336</strain>
    </source>
</reference>
<evidence type="ECO:0000313" key="2">
    <source>
        <dbReference type="Proteomes" id="UP000193560"/>
    </source>
</evidence>
<keyword evidence="2" id="KW-1185">Reference proteome</keyword>